<protein>
    <submittedName>
        <fullName evidence="1">Uncharacterized protein</fullName>
    </submittedName>
</protein>
<reference evidence="2" key="1">
    <citation type="journal article" date="2022" name="Mol. Ecol. Resour.">
        <title>The genomes of chicory, endive, great burdock and yacon provide insights into Asteraceae palaeo-polyploidization history and plant inulin production.</title>
        <authorList>
            <person name="Fan W."/>
            <person name="Wang S."/>
            <person name="Wang H."/>
            <person name="Wang A."/>
            <person name="Jiang F."/>
            <person name="Liu H."/>
            <person name="Zhao H."/>
            <person name="Xu D."/>
            <person name="Zhang Y."/>
        </authorList>
    </citation>
    <scope>NUCLEOTIDE SEQUENCE [LARGE SCALE GENOMIC DNA]</scope>
    <source>
        <strain evidence="2">cv. Yunnan</strain>
    </source>
</reference>
<dbReference type="Proteomes" id="UP001056120">
    <property type="component" value="Linkage Group LG17"/>
</dbReference>
<dbReference type="EMBL" id="CM042034">
    <property type="protein sequence ID" value="KAI3761924.1"/>
    <property type="molecule type" value="Genomic_DNA"/>
</dbReference>
<keyword evidence="2" id="KW-1185">Reference proteome</keyword>
<evidence type="ECO:0000313" key="1">
    <source>
        <dbReference type="EMBL" id="KAI3761924.1"/>
    </source>
</evidence>
<gene>
    <name evidence="1" type="ORF">L1987_52347</name>
</gene>
<sequence length="524" mass="59659">MSIFYLLSFTHNKFTRSKLRPPLPPGPTPLPFTGNLISMLQNKPTFRWIERMMDEMNTKILCIRLGNVHVISVSDQKIALEFLKDKDKIFSSRPESVSAYVTSGGYLNTALAPMGDQFKKMKKILASEILCMTRHKWLVNKRNEENDNIVRYINNKCVTNDGVTRGLVNVRIVGQQYSSNMVRKLIFGNRYFGKGSADGGPGKEEIEHVDSLSSILCYVYAFCVTDYFPWLQWITDFDGHEKMIRNAISRARKYQDPLVDERIQQWKDGVRRKQDDLLDVFINLDNPRLNVDEIKAQIVDLSLAAYVNVSNNVEWVMAEMMNQPMIFNKAVNELDLVVGKDRLVDESDVPYLNYIKACVKEALRLHPVATFNLPHVTTADSTVAGYFIPKGSHVMLNRIKISQNPEVWDDPRAFNPDRHMNGDKEVVLTDHNLHTFSFGTGQRGCPGMLLGSTMTTMLLARLVQGFTWELPPNEPHVDLKENLHDISKAKPLLALAKPRLPHHIYSTLDYEGKAPTMVQMGVAT</sequence>
<comment type="caution">
    <text evidence="1">The sequence shown here is derived from an EMBL/GenBank/DDBJ whole genome shotgun (WGS) entry which is preliminary data.</text>
</comment>
<reference evidence="1 2" key="2">
    <citation type="journal article" date="2022" name="Mol. Ecol. Resour.">
        <title>The genomes of chicory, endive, great burdock and yacon provide insights into Asteraceae paleo-polyploidization history and plant inulin production.</title>
        <authorList>
            <person name="Fan W."/>
            <person name="Wang S."/>
            <person name="Wang H."/>
            <person name="Wang A."/>
            <person name="Jiang F."/>
            <person name="Liu H."/>
            <person name="Zhao H."/>
            <person name="Xu D."/>
            <person name="Zhang Y."/>
        </authorList>
    </citation>
    <scope>NUCLEOTIDE SEQUENCE [LARGE SCALE GENOMIC DNA]</scope>
    <source>
        <strain evidence="2">cv. Yunnan</strain>
        <tissue evidence="1">Leaves</tissue>
    </source>
</reference>
<accession>A0ACB9ESI9</accession>
<proteinExistence type="predicted"/>
<evidence type="ECO:0000313" key="2">
    <source>
        <dbReference type="Proteomes" id="UP001056120"/>
    </source>
</evidence>
<name>A0ACB9ESI9_9ASTR</name>
<organism evidence="1 2">
    <name type="scientific">Smallanthus sonchifolius</name>
    <dbReference type="NCBI Taxonomy" id="185202"/>
    <lineage>
        <taxon>Eukaryota</taxon>
        <taxon>Viridiplantae</taxon>
        <taxon>Streptophyta</taxon>
        <taxon>Embryophyta</taxon>
        <taxon>Tracheophyta</taxon>
        <taxon>Spermatophyta</taxon>
        <taxon>Magnoliopsida</taxon>
        <taxon>eudicotyledons</taxon>
        <taxon>Gunneridae</taxon>
        <taxon>Pentapetalae</taxon>
        <taxon>asterids</taxon>
        <taxon>campanulids</taxon>
        <taxon>Asterales</taxon>
        <taxon>Asteraceae</taxon>
        <taxon>Asteroideae</taxon>
        <taxon>Heliantheae alliance</taxon>
        <taxon>Millerieae</taxon>
        <taxon>Smallanthus</taxon>
    </lineage>
</organism>